<dbReference type="Proteomes" id="UP000034601">
    <property type="component" value="Unassembled WGS sequence"/>
</dbReference>
<evidence type="ECO:0000313" key="3">
    <source>
        <dbReference type="Proteomes" id="UP000034601"/>
    </source>
</evidence>
<evidence type="ECO:0008006" key="4">
    <source>
        <dbReference type="Google" id="ProtNLM"/>
    </source>
</evidence>
<dbReference type="AlphaFoldDB" id="A0A0G0U706"/>
<evidence type="ECO:0000256" key="1">
    <source>
        <dbReference type="SAM" id="Phobius"/>
    </source>
</evidence>
<organism evidence="2 3">
    <name type="scientific">Candidatus Daviesbacteria bacterium GW2011_GWA2_40_9</name>
    <dbReference type="NCBI Taxonomy" id="1618424"/>
    <lineage>
        <taxon>Bacteria</taxon>
        <taxon>Candidatus Daviesiibacteriota</taxon>
    </lineage>
</organism>
<feature type="transmembrane region" description="Helical" evidence="1">
    <location>
        <begin position="28"/>
        <end position="47"/>
    </location>
</feature>
<keyword evidence="1" id="KW-0472">Membrane</keyword>
<gene>
    <name evidence="2" type="ORF">UU29_C0008G0100</name>
</gene>
<keyword evidence="1" id="KW-1133">Transmembrane helix</keyword>
<protein>
    <recommendedName>
        <fullName evidence="4">DUF4012 domain-containing protein</fullName>
    </recommendedName>
</protein>
<dbReference type="PATRIC" id="fig|1618424.3.peg.654"/>
<keyword evidence="1" id="KW-0812">Transmembrane</keyword>
<accession>A0A0G0U706</accession>
<dbReference type="Pfam" id="PF13196">
    <property type="entry name" value="DUF4012"/>
    <property type="match status" value="1"/>
</dbReference>
<name>A0A0G0U706_9BACT</name>
<comment type="caution">
    <text evidence="2">The sequence shown here is derived from an EMBL/GenBank/DDBJ whole genome shotgun (WGS) entry which is preliminary data.</text>
</comment>
<dbReference type="InterPro" id="IPR025101">
    <property type="entry name" value="DUF4012"/>
</dbReference>
<proteinExistence type="predicted"/>
<reference evidence="2 3" key="1">
    <citation type="journal article" date="2015" name="Nature">
        <title>rRNA introns, odd ribosomes, and small enigmatic genomes across a large radiation of phyla.</title>
        <authorList>
            <person name="Brown C.T."/>
            <person name="Hug L.A."/>
            <person name="Thomas B.C."/>
            <person name="Sharon I."/>
            <person name="Castelle C.J."/>
            <person name="Singh A."/>
            <person name="Wilkins M.J."/>
            <person name="Williams K.H."/>
            <person name="Banfield J.F."/>
        </authorList>
    </citation>
    <scope>NUCLEOTIDE SEQUENCE [LARGE SCALE GENOMIC DNA]</scope>
</reference>
<sequence length="596" mass="66904">MPFINLNKKIDGVGKKNSSSPERKGKGWLIRLVIIFIILFVLIYLPARSIYQSTKQVMQSSRQIILGAKQENLDLVRQGVVDTQKSVSSLNGALNFFFWMRALPFVGGFYSDAKHFVTAFEYELEAVKILTDSLEPYKNEIGLTGQGTPGQDRVAQAVKILDKTLPSLDKVEPFLKKARREIESVDTGKYPENFGSKKLRGRIEEAKNFIVGADIAVSENKGLIEVLPELLGQKGAKNYLLLFQNDKELRATGGFITAYAFFVKYLPEADGKPRSAWSMRDSNLSPDLPTSLQQFERMYEMLGDGISFDGIFTIDTQVVEELIAVTGPIDVLGTTYSAEKDKRCNCPNVIYELEHYAEITAKGESDRKAILGALMQQLMAKLLTLGPDQLPTLLNTTIKLANDKHLMAYMHNGKIQQSFSKLNWTGEIKRDPEGDYLHLNDSNFAGGKSNLYVDEKVTLEITTTKDGSAKHKITIEYKNPQPYNTWLNGILRDYVRIFVPKGSVLTDSKGSAEKVTTALDNDLNKIYFEAFVVVRPQNSLTLSLEYTSPVKVTEKNYPLLIQKQPGAKNHKYIVKINGNKKAEFDLTSDKQLDLTF</sequence>
<dbReference type="EMBL" id="LCAB01000008">
    <property type="protein sequence ID" value="KKR82991.1"/>
    <property type="molecule type" value="Genomic_DNA"/>
</dbReference>
<evidence type="ECO:0000313" key="2">
    <source>
        <dbReference type="EMBL" id="KKR82991.1"/>
    </source>
</evidence>